<feature type="transmembrane region" description="Helical" evidence="7">
    <location>
        <begin position="847"/>
        <end position="867"/>
    </location>
</feature>
<gene>
    <name evidence="9" type="ORF">BAU18_002796</name>
</gene>
<feature type="compositionally biased region" description="Low complexity" evidence="6">
    <location>
        <begin position="477"/>
        <end position="492"/>
    </location>
</feature>
<accession>A0ABV0F7W5</accession>
<reference evidence="9" key="1">
    <citation type="submission" date="2016-06" db="EMBL/GenBank/DDBJ databases">
        <authorList>
            <person name="Van Tyne D."/>
        </authorList>
    </citation>
    <scope>NUCLEOTIDE SEQUENCE</scope>
    <source>
        <strain evidence="9">JM9A</strain>
    </source>
</reference>
<evidence type="ECO:0000259" key="8">
    <source>
        <dbReference type="Pfam" id="PF02687"/>
    </source>
</evidence>
<dbReference type="PANTHER" id="PTHR30287">
    <property type="entry name" value="MEMBRANE COMPONENT OF PREDICTED ABC SUPERFAMILY METABOLITE UPTAKE TRANSPORTER"/>
    <property type="match status" value="1"/>
</dbReference>
<evidence type="ECO:0000313" key="10">
    <source>
        <dbReference type="Proteomes" id="UP001429357"/>
    </source>
</evidence>
<evidence type="ECO:0000256" key="3">
    <source>
        <dbReference type="ARBA" id="ARBA00022692"/>
    </source>
</evidence>
<reference evidence="9" key="2">
    <citation type="submission" date="2024-02" db="EMBL/GenBank/DDBJ databases">
        <title>The Genome Sequence of Enterococcus diestrammenae JM9A.</title>
        <authorList>
            <person name="Earl A."/>
            <person name="Manson A."/>
            <person name="Gilmore M."/>
            <person name="Sanders J."/>
            <person name="Shea T."/>
            <person name="Howe W."/>
            <person name="Livny J."/>
            <person name="Cuomo C."/>
            <person name="Neafsey D."/>
            <person name="Birren B."/>
        </authorList>
    </citation>
    <scope>NUCLEOTIDE SEQUENCE</scope>
    <source>
        <strain evidence="9">JM9A</strain>
    </source>
</reference>
<organism evidence="9 10">
    <name type="scientific">Enterococcus diestrammenae</name>
    <dbReference type="NCBI Taxonomy" id="1155073"/>
    <lineage>
        <taxon>Bacteria</taxon>
        <taxon>Bacillati</taxon>
        <taxon>Bacillota</taxon>
        <taxon>Bacilli</taxon>
        <taxon>Lactobacillales</taxon>
        <taxon>Enterococcaceae</taxon>
        <taxon>Enterococcus</taxon>
    </lineage>
</organism>
<name>A0ABV0F7W5_9ENTE</name>
<keyword evidence="2" id="KW-1003">Cell membrane</keyword>
<keyword evidence="3 7" id="KW-0812">Transmembrane</keyword>
<feature type="region of interest" description="Disordered" evidence="6">
    <location>
        <begin position="468"/>
        <end position="541"/>
    </location>
</feature>
<dbReference type="InterPro" id="IPR038766">
    <property type="entry name" value="Membrane_comp_ABC_pdt"/>
</dbReference>
<sequence>MKNKLYMKTVWRDIRDSFGRFAAIVIIIFMSVLLFVGIKSIGPDLNHTADEMITQQKVSDIQVVSTAGLSENDLKEVEALGHVKGELGQRLAIHEAEKQLNLQVYSYQGQNSQNQPLVTAGRLPEKNDELLLDRMLAKTYPIGTELTLEDDQLQESSFTVVGYGDSPIYVDNRERGVTNVGDGQVAGFAYVPLAAFEQETYSILYVSFTNLTKYAPTSDDYKTQLAKQEDRLTAVLDERQPARLEELKDLAYEKLSPEEKKVADGIKEIEEGQQKLDDAKAELASGKEELATNQQTLTENQAKLTASQAELAEKEAQLVASRKELEANKQTLAAKEAELTSGKAELEAQQQTLTEKQQQLAEKRQELESNKQLLADKEAELQAGQAELASGREQLAAGKRALAAKRQALTDKQAELASQQEAVTAAKAQLDQQQAALDQQRSQLEATVGKEEADKQLAEAEAQLATALSQWQQGSDQLQAAQTQLQAGQEQLRAGEAELAAQETQLSKAEATATAGAEQLARSKEQLASGEEQLATGETQLADGQAQLDAAQQELADGEAQLQSAKEQLATGEAQLVDGETQLADGKSQLAAGLQELAAGQRQLDEASEQLEAGEKELAEKQAELTKNRKKLMEGQVELENAKGKIETLEKPNYLLTQRQDNPGFNEFQSLAVRIDAIANVFPVFFFLIAILIIFTSMTRMIEEHRREIGTLKALGYRNGEIAAKYMLYAFIATFIGSVLGVIVGTHVLPRVVFSMLQEQYIYPEYAIRYWFVPILIAVVAAAFSTLFSSSLVLLRDLREKPTALLNARAPKSGQRVLLERIPAVWSRLNFNQKVAYRNIFRYKARGLLTIFGIAGCTGLMIAGFGLKDSIPAASTVQFDQLVHYDGIVSLEALDDQQLAEMDRLLTNQSAVTAILPLTTEQVTFKNEGTTKQTATLNVVAPTSKTFKNFVTLRDLDGHDLQLPKEGAVISRQLAKLFKVSQGGTLTMTDSQGEEYPIEVAGVFDNYLGHTLYLSPAYYQKLTGTEAKQNAYLLRTKEAKAAANKELVQTLYDSGKVLNVTFMSEQLKKQDSMTESIGPIVFVFILLSAVLAFVVLYNLTNINISERQREMATIKVLGFFDNEVTMYLLRETVAFTLVGILLGFVIGRLLTWFILTMASSETLLFPVTIHWQGYLVSAILTVIFTGIVSVVTHFKLKGIHMIEALKSNE</sequence>
<dbReference type="InterPro" id="IPR003838">
    <property type="entry name" value="ABC3_permease_C"/>
</dbReference>
<keyword evidence="4 7" id="KW-1133">Transmembrane helix</keyword>
<evidence type="ECO:0000256" key="4">
    <source>
        <dbReference type="ARBA" id="ARBA00022989"/>
    </source>
</evidence>
<dbReference type="EMBL" id="MAEI02000001">
    <property type="protein sequence ID" value="MEO1783177.1"/>
    <property type="molecule type" value="Genomic_DNA"/>
</dbReference>
<protein>
    <recommendedName>
        <fullName evidence="8">ABC3 transporter permease C-terminal domain-containing protein</fullName>
    </recommendedName>
</protein>
<feature type="domain" description="ABC3 transporter permease C-terminal" evidence="8">
    <location>
        <begin position="1082"/>
        <end position="1196"/>
    </location>
</feature>
<dbReference type="RefSeq" id="WP_161868254.1">
    <property type="nucleotide sequence ID" value="NZ_MAEI02000001.1"/>
</dbReference>
<feature type="transmembrane region" description="Helical" evidence="7">
    <location>
        <begin position="1133"/>
        <end position="1154"/>
    </location>
</feature>
<comment type="subcellular location">
    <subcellularLocation>
        <location evidence="1">Cell membrane</location>
        <topology evidence="1">Multi-pass membrane protein</topology>
    </subcellularLocation>
</comment>
<proteinExistence type="predicted"/>
<feature type="transmembrane region" description="Helical" evidence="7">
    <location>
        <begin position="770"/>
        <end position="795"/>
    </location>
</feature>
<evidence type="ECO:0000313" key="9">
    <source>
        <dbReference type="EMBL" id="MEO1783177.1"/>
    </source>
</evidence>
<evidence type="ECO:0000256" key="1">
    <source>
        <dbReference type="ARBA" id="ARBA00004651"/>
    </source>
</evidence>
<feature type="transmembrane region" description="Helical" evidence="7">
    <location>
        <begin position="21"/>
        <end position="38"/>
    </location>
</feature>
<dbReference type="Proteomes" id="UP001429357">
    <property type="component" value="Unassembled WGS sequence"/>
</dbReference>
<dbReference type="SUPFAM" id="SSF57997">
    <property type="entry name" value="Tropomyosin"/>
    <property type="match status" value="1"/>
</dbReference>
<keyword evidence="5 7" id="KW-0472">Membrane</keyword>
<evidence type="ECO:0000256" key="5">
    <source>
        <dbReference type="ARBA" id="ARBA00023136"/>
    </source>
</evidence>
<feature type="transmembrane region" description="Helical" evidence="7">
    <location>
        <begin position="1174"/>
        <end position="1196"/>
    </location>
</feature>
<feature type="transmembrane region" description="Helical" evidence="7">
    <location>
        <begin position="1077"/>
        <end position="1099"/>
    </location>
</feature>
<feature type="domain" description="ABC3 transporter permease C-terminal" evidence="8">
    <location>
        <begin position="680"/>
        <end position="795"/>
    </location>
</feature>
<dbReference type="Gene3D" id="1.10.287.620">
    <property type="entry name" value="Helix Hairpins"/>
    <property type="match status" value="1"/>
</dbReference>
<feature type="transmembrane region" description="Helical" evidence="7">
    <location>
        <begin position="726"/>
        <end position="750"/>
    </location>
</feature>
<evidence type="ECO:0000256" key="2">
    <source>
        <dbReference type="ARBA" id="ARBA00022475"/>
    </source>
</evidence>
<evidence type="ECO:0000256" key="6">
    <source>
        <dbReference type="SAM" id="MobiDB-lite"/>
    </source>
</evidence>
<comment type="caution">
    <text evidence="9">The sequence shown here is derived from an EMBL/GenBank/DDBJ whole genome shotgun (WGS) entry which is preliminary data.</text>
</comment>
<evidence type="ECO:0000256" key="7">
    <source>
        <dbReference type="SAM" id="Phobius"/>
    </source>
</evidence>
<feature type="transmembrane region" description="Helical" evidence="7">
    <location>
        <begin position="677"/>
        <end position="698"/>
    </location>
</feature>
<dbReference type="PANTHER" id="PTHR30287:SF1">
    <property type="entry name" value="INNER MEMBRANE PROTEIN"/>
    <property type="match status" value="1"/>
</dbReference>
<keyword evidence="10" id="KW-1185">Reference proteome</keyword>
<dbReference type="Pfam" id="PF02687">
    <property type="entry name" value="FtsX"/>
    <property type="match status" value="2"/>
</dbReference>